<dbReference type="InterPro" id="IPR028258">
    <property type="entry name" value="Sec3-PIP2_bind"/>
</dbReference>
<dbReference type="PANTHER" id="PTHR16092">
    <property type="entry name" value="SEC3/SYNTAXIN-RELATED"/>
    <property type="match status" value="1"/>
</dbReference>
<keyword evidence="9" id="KW-1185">Reference proteome</keyword>
<evidence type="ECO:0000313" key="8">
    <source>
        <dbReference type="EMBL" id="KAJ6222522.1"/>
    </source>
</evidence>
<evidence type="ECO:0000256" key="3">
    <source>
        <dbReference type="ARBA" id="ARBA00022483"/>
    </source>
</evidence>
<evidence type="ECO:0000256" key="4">
    <source>
        <dbReference type="ARBA" id="ARBA00023054"/>
    </source>
</evidence>
<dbReference type="GO" id="GO:0005886">
    <property type="term" value="C:plasma membrane"/>
    <property type="evidence" value="ECO:0007669"/>
    <property type="project" value="TreeGrafter"/>
</dbReference>
<keyword evidence="3" id="KW-0268">Exocytosis</keyword>
<dbReference type="GO" id="GO:0000145">
    <property type="term" value="C:exocyst"/>
    <property type="evidence" value="ECO:0007669"/>
    <property type="project" value="InterPro"/>
</dbReference>
<dbReference type="GO" id="GO:0006887">
    <property type="term" value="P:exocytosis"/>
    <property type="evidence" value="ECO:0007669"/>
    <property type="project" value="UniProtKB-KW"/>
</dbReference>
<evidence type="ECO:0000313" key="9">
    <source>
        <dbReference type="Proteomes" id="UP001142055"/>
    </source>
</evidence>
<evidence type="ECO:0000259" key="7">
    <source>
        <dbReference type="SMART" id="SM01313"/>
    </source>
</evidence>
<dbReference type="Proteomes" id="UP001142055">
    <property type="component" value="Chromosome 1"/>
</dbReference>
<dbReference type="Pfam" id="PF15277">
    <property type="entry name" value="Sec3-PIP2_bind"/>
    <property type="match status" value="1"/>
</dbReference>
<gene>
    <name evidence="8" type="ORF">RDWZM_001067</name>
</gene>
<comment type="caution">
    <text evidence="8">The sequence shown here is derived from an EMBL/GenBank/DDBJ whole genome shotgun (WGS) entry which is preliminary data.</text>
</comment>
<accession>A0A9Q0MDJ8</accession>
<dbReference type="InterPro" id="IPR048628">
    <property type="entry name" value="Sec3_C"/>
</dbReference>
<evidence type="ECO:0000256" key="6">
    <source>
        <dbReference type="SAM" id="MobiDB-lite"/>
    </source>
</evidence>
<comment type="similarity">
    <text evidence="1">Belongs to the SEC3 family.</text>
</comment>
<dbReference type="OMA" id="NQHVMSA"/>
<dbReference type="PANTHER" id="PTHR16092:SF14">
    <property type="entry name" value="EXOCYST COMPLEX COMPONENT 1 ISOFORM X1"/>
    <property type="match status" value="1"/>
</dbReference>
<dbReference type="InterPro" id="IPR019160">
    <property type="entry name" value="Sec3_CC"/>
</dbReference>
<dbReference type="Pfam" id="PF09763">
    <property type="entry name" value="Sec3_CC"/>
    <property type="match status" value="1"/>
</dbReference>
<keyword evidence="2" id="KW-0813">Transport</keyword>
<dbReference type="SMART" id="SM01313">
    <property type="entry name" value="Sec3-PIP2_bind"/>
    <property type="match status" value="1"/>
</dbReference>
<feature type="coiled-coil region" evidence="5">
    <location>
        <begin position="253"/>
        <end position="290"/>
    </location>
</feature>
<name>A0A9Q0MDJ8_BLOTA</name>
<evidence type="ECO:0000256" key="1">
    <source>
        <dbReference type="ARBA" id="ARBA00006518"/>
    </source>
</evidence>
<evidence type="ECO:0000256" key="5">
    <source>
        <dbReference type="SAM" id="Coils"/>
    </source>
</evidence>
<reference evidence="8" key="1">
    <citation type="submission" date="2022-12" db="EMBL/GenBank/DDBJ databases">
        <title>Genome assemblies of Blomia tropicalis.</title>
        <authorList>
            <person name="Cui Y."/>
        </authorList>
    </citation>
    <scope>NUCLEOTIDE SEQUENCE</scope>
    <source>
        <tissue evidence="8">Adult mites</tissue>
    </source>
</reference>
<dbReference type="Pfam" id="PF20654">
    <property type="entry name" value="Sec3_C-term"/>
    <property type="match status" value="1"/>
</dbReference>
<proteinExistence type="inferred from homology"/>
<dbReference type="EMBL" id="JAPWDV010000001">
    <property type="protein sequence ID" value="KAJ6222522.1"/>
    <property type="molecule type" value="Genomic_DNA"/>
</dbReference>
<dbReference type="GO" id="GO:0006893">
    <property type="term" value="P:Golgi to plasma membrane transport"/>
    <property type="evidence" value="ECO:0007669"/>
    <property type="project" value="TreeGrafter"/>
</dbReference>
<sequence length="912" mass="107113">MATTLQQLISRDLFQQHTERIKYVIPVVKPSKRKKTHFLALVVNNLKNTYSLNLIKKNEQTDKYYKDRTWLFDEIQVVDAKHDDEDNEFEISFHGNQKQTFKWVTLQPNEKFSFLQTMCQIVNQVPLYSEIKFINLPSSNGFQTQQNINQQPMDDQSMTEKLSNNDDGEWNSTDESYQALTSREEADLERLLELEVENTINNAEAFTEKLSRDLSSMDSCNIQDIMASEQRVIDLMNVLQNAVEETFRLENKIIFYESQLKNVRDIVQKVEKKEAIVQIYNDNNNRLLDEVGQLVSKLDFTKDLEFILAECDLHSHRDQTKALEAAMKLQDSLQHEIPTALQSMKAVTEQRNYLKSIASMFSYRLKDHLYHLIGKLGEDCLERSMMMTTDGQLYEHTIVYQRLMPYSSFMKWLRECGPEQYTALIGSYSNQFGTIYEKEFAQFFDYHRSHYVHTTKGNSSTLMASSTSPTDVKRKSLAVNDLRNSDLRRNSYADTSDTASLRSSEISLTEWTEFDQFIEHMLKTIDPVCMGEQRFCNQFFDLEPNANISIPSTPVLNKRGSTITNDETDTSISNHSSTYSETTNAKKNSDHELWNILSELFHSFESDFNSFVLHYDKLDGIYSLYFLVRLTNHVIPAQDTGSFLTKAYGNILIHIKRNFDRYMQSQALEIEEAKDPKRTKIGILFFIKRFESFAKQTENVIKYGNQPRRPDIDRWYNRLMEKIFQSISRIAKEHQRVYKTPSQMIELENYHYLQLMLPSLKIPCLEQERREAKARYNNALNEYVNLYFRRPLEKLNIFFEGVQQKVQQGVREEEIGYQLAFSKQELRKVIKDCNLKDIKKGLEEMYKRVEKHVSDPENNLIQVIWRSMQEEFITQYKSIEEMIERCYPQSNIKLSFSIADVLNVFSEIAQTH</sequence>
<dbReference type="GO" id="GO:0005546">
    <property type="term" value="F:phosphatidylinositol-4,5-bisphosphate binding"/>
    <property type="evidence" value="ECO:0007669"/>
    <property type="project" value="TreeGrafter"/>
</dbReference>
<dbReference type="AlphaFoldDB" id="A0A9Q0MDJ8"/>
<organism evidence="8 9">
    <name type="scientific">Blomia tropicalis</name>
    <name type="common">Mite</name>
    <dbReference type="NCBI Taxonomy" id="40697"/>
    <lineage>
        <taxon>Eukaryota</taxon>
        <taxon>Metazoa</taxon>
        <taxon>Ecdysozoa</taxon>
        <taxon>Arthropoda</taxon>
        <taxon>Chelicerata</taxon>
        <taxon>Arachnida</taxon>
        <taxon>Acari</taxon>
        <taxon>Acariformes</taxon>
        <taxon>Sarcoptiformes</taxon>
        <taxon>Astigmata</taxon>
        <taxon>Glycyphagoidea</taxon>
        <taxon>Echimyopodidae</taxon>
        <taxon>Blomia</taxon>
    </lineage>
</organism>
<feature type="domain" description="Exocyst complex component Sec3 PIP2-binding N-terminal" evidence="7">
    <location>
        <begin position="32"/>
        <end position="125"/>
    </location>
</feature>
<protein>
    <recommendedName>
        <fullName evidence="7">Exocyst complex component Sec3 PIP2-binding N-terminal domain-containing protein</fullName>
    </recommendedName>
</protein>
<feature type="region of interest" description="Disordered" evidence="6">
    <location>
        <begin position="562"/>
        <end position="584"/>
    </location>
</feature>
<evidence type="ECO:0000256" key="2">
    <source>
        <dbReference type="ARBA" id="ARBA00022448"/>
    </source>
</evidence>
<dbReference type="Gene3D" id="2.30.29.90">
    <property type="match status" value="1"/>
</dbReference>
<feature type="compositionally biased region" description="Polar residues" evidence="6">
    <location>
        <begin position="152"/>
        <end position="162"/>
    </location>
</feature>
<feature type="region of interest" description="Disordered" evidence="6">
    <location>
        <begin position="152"/>
        <end position="173"/>
    </location>
</feature>
<dbReference type="OrthoDB" id="27109at2759"/>
<keyword evidence="4 5" id="KW-0175">Coiled coil</keyword>